<gene>
    <name evidence="2" type="ORF">GCM10009665_01410</name>
</gene>
<evidence type="ECO:0000313" key="3">
    <source>
        <dbReference type="Proteomes" id="UP001500037"/>
    </source>
</evidence>
<dbReference type="EMBL" id="BAAALF010000001">
    <property type="protein sequence ID" value="GAA1215296.1"/>
    <property type="molecule type" value="Genomic_DNA"/>
</dbReference>
<dbReference type="RefSeq" id="WP_344437707.1">
    <property type="nucleotide sequence ID" value="NZ_BAAALF010000001.1"/>
</dbReference>
<evidence type="ECO:0000313" key="2">
    <source>
        <dbReference type="EMBL" id="GAA1215296.1"/>
    </source>
</evidence>
<accession>A0ABP4G7V4</accession>
<dbReference type="Proteomes" id="UP001500037">
    <property type="component" value="Unassembled WGS sequence"/>
</dbReference>
<keyword evidence="3" id="KW-1185">Reference proteome</keyword>
<sequence length="265" mass="27097">MTVIVLGCAKGAPGVSTTALALAAAWPDAIRPLVVEADAGGGDALLRFGLPDSPGLVSLAAASRRAGLSAALVREHAQVLPGGVEVVPGPAEAAQCAASLEALGPAWSETESDGEVLIVDCGRLLAPVGARTELLGAAQALVLVTAGTVESLAHTAEAAERMRPRVACLVIAVVGACSWPSHEVQAALGADGCLVLPHDARSAALLCGRPAPRRWWQPGSRHPLLDAARLLALDLRQRLPAPLPDEGTPPWEDEPMASARRGEPV</sequence>
<dbReference type="SUPFAM" id="SSF52540">
    <property type="entry name" value="P-loop containing nucleoside triphosphate hydrolases"/>
    <property type="match status" value="1"/>
</dbReference>
<feature type="region of interest" description="Disordered" evidence="1">
    <location>
        <begin position="240"/>
        <end position="265"/>
    </location>
</feature>
<dbReference type="Gene3D" id="3.40.50.300">
    <property type="entry name" value="P-loop containing nucleotide triphosphate hydrolases"/>
    <property type="match status" value="1"/>
</dbReference>
<comment type="caution">
    <text evidence="2">The sequence shown here is derived from an EMBL/GenBank/DDBJ whole genome shotgun (WGS) entry which is preliminary data.</text>
</comment>
<organism evidence="2 3">
    <name type="scientific">Kitasatospora nipponensis</name>
    <dbReference type="NCBI Taxonomy" id="258049"/>
    <lineage>
        <taxon>Bacteria</taxon>
        <taxon>Bacillati</taxon>
        <taxon>Actinomycetota</taxon>
        <taxon>Actinomycetes</taxon>
        <taxon>Kitasatosporales</taxon>
        <taxon>Streptomycetaceae</taxon>
        <taxon>Kitasatospora</taxon>
    </lineage>
</organism>
<name>A0ABP4G7V4_9ACTN</name>
<reference evidence="3" key="1">
    <citation type="journal article" date="2019" name="Int. J. Syst. Evol. Microbiol.">
        <title>The Global Catalogue of Microorganisms (GCM) 10K type strain sequencing project: providing services to taxonomists for standard genome sequencing and annotation.</title>
        <authorList>
            <consortium name="The Broad Institute Genomics Platform"/>
            <consortium name="The Broad Institute Genome Sequencing Center for Infectious Disease"/>
            <person name="Wu L."/>
            <person name="Ma J."/>
        </authorList>
    </citation>
    <scope>NUCLEOTIDE SEQUENCE [LARGE SCALE GENOMIC DNA]</scope>
    <source>
        <strain evidence="3">JCM 13004</strain>
    </source>
</reference>
<dbReference type="InterPro" id="IPR027417">
    <property type="entry name" value="P-loop_NTPase"/>
</dbReference>
<protein>
    <recommendedName>
        <fullName evidence="4">MinD-like ATPase involved in chromosome partitioning or flagellar assembly</fullName>
    </recommendedName>
</protein>
<evidence type="ECO:0008006" key="4">
    <source>
        <dbReference type="Google" id="ProtNLM"/>
    </source>
</evidence>
<evidence type="ECO:0000256" key="1">
    <source>
        <dbReference type="SAM" id="MobiDB-lite"/>
    </source>
</evidence>
<proteinExistence type="predicted"/>